<dbReference type="PIRSF" id="PIRSF005355">
    <property type="entry name" value="UBIAD1"/>
    <property type="match status" value="1"/>
</dbReference>
<keyword evidence="8" id="KW-1185">Reference proteome</keyword>
<evidence type="ECO:0000256" key="3">
    <source>
        <dbReference type="ARBA" id="ARBA00022692"/>
    </source>
</evidence>
<dbReference type="InterPro" id="IPR011937">
    <property type="entry name" value="DHNA_phytyltransferase_MenA"/>
</dbReference>
<feature type="transmembrane region" description="Helical" evidence="6">
    <location>
        <begin position="151"/>
        <end position="169"/>
    </location>
</feature>
<dbReference type="InterPro" id="IPR026046">
    <property type="entry name" value="UBIAD1"/>
</dbReference>
<dbReference type="GO" id="GO:0004659">
    <property type="term" value="F:prenyltransferase activity"/>
    <property type="evidence" value="ECO:0007669"/>
    <property type="project" value="UniProtKB-UniRule"/>
</dbReference>
<dbReference type="NCBIfam" id="TIGR02235">
    <property type="entry name" value="menA_cyano-plnt"/>
    <property type="match status" value="1"/>
</dbReference>
<comment type="subcellular location">
    <subcellularLocation>
        <location evidence="6">Cell inner membrane</location>
        <topology evidence="6">Multi-pass membrane protein</topology>
    </subcellularLocation>
    <subcellularLocation>
        <location evidence="1">Membrane</location>
        <topology evidence="1">Multi-pass membrane protein</topology>
    </subcellularLocation>
</comment>
<accession>A0A8K2A1B7</accession>
<dbReference type="Proteomes" id="UP000607397">
    <property type="component" value="Unassembled WGS sequence"/>
</dbReference>
<evidence type="ECO:0000256" key="2">
    <source>
        <dbReference type="ARBA" id="ARBA00022679"/>
    </source>
</evidence>
<dbReference type="GO" id="GO:0009234">
    <property type="term" value="P:menaquinone biosynthetic process"/>
    <property type="evidence" value="ECO:0007669"/>
    <property type="project" value="TreeGrafter"/>
</dbReference>
<dbReference type="AlphaFoldDB" id="A0A8K2A1B7"/>
<keyword evidence="4 6" id="KW-1133">Transmembrane helix</keyword>
<keyword evidence="6" id="KW-0997">Cell inner membrane</keyword>
<dbReference type="HAMAP" id="MF_01938">
    <property type="entry name" value="MenA_2"/>
    <property type="match status" value="1"/>
</dbReference>
<name>A0A8K2A1B7_9CYAN</name>
<dbReference type="RefSeq" id="WP_161826103.1">
    <property type="nucleotide sequence ID" value="NZ_WVIC01000029.1"/>
</dbReference>
<evidence type="ECO:0000313" key="8">
    <source>
        <dbReference type="Proteomes" id="UP000607397"/>
    </source>
</evidence>
<keyword evidence="2 6" id="KW-0808">Transferase</keyword>
<dbReference type="EC" id="2.5.1.130" evidence="6"/>
<comment type="similarity">
    <text evidence="6">Belongs to the MenA family. Type 2 subfamily.</text>
</comment>
<dbReference type="InterPro" id="IPR000537">
    <property type="entry name" value="UbiA_prenyltransferase"/>
</dbReference>
<feature type="transmembrane region" description="Helical" evidence="6">
    <location>
        <begin position="50"/>
        <end position="69"/>
    </location>
</feature>
<proteinExistence type="inferred from homology"/>
<reference evidence="7" key="1">
    <citation type="submission" date="2019-12" db="EMBL/GenBank/DDBJ databases">
        <title>High-Quality draft genome sequences of three cyanobacteria isolated from the limestone walls of the Old Cathedral of Coimbra.</title>
        <authorList>
            <person name="Tiago I."/>
            <person name="Soares F."/>
            <person name="Portugal A."/>
        </authorList>
    </citation>
    <scope>NUCLEOTIDE SEQUENCE [LARGE SCALE GENOMIC DNA]</scope>
    <source>
        <strain evidence="7">C</strain>
    </source>
</reference>
<keyword evidence="3 6" id="KW-0812">Transmembrane</keyword>
<evidence type="ECO:0000256" key="6">
    <source>
        <dbReference type="HAMAP-Rule" id="MF_01938"/>
    </source>
</evidence>
<comment type="caution">
    <text evidence="7">The sequence shown here is derived from an EMBL/GenBank/DDBJ whole genome shotgun (WGS) entry which is preliminary data.</text>
</comment>
<dbReference type="GO" id="GO:0005886">
    <property type="term" value="C:plasma membrane"/>
    <property type="evidence" value="ECO:0007669"/>
    <property type="project" value="UniProtKB-SubCell"/>
</dbReference>
<dbReference type="Pfam" id="PF01040">
    <property type="entry name" value="UbiA"/>
    <property type="match status" value="1"/>
</dbReference>
<keyword evidence="5 6" id="KW-0472">Membrane</keyword>
<sequence length="302" mass="33302">MTTESLSHPQSPSQRQLWLAAIKPPMYSVAAIPISLGTAIAWAETAQIDWRIFLTFLSAGILIVAWSNLSNDVFDAETGIDINKPHSLVNLTGNKTLIFRLSNLCLGLGICGILMIAWWQQDVTVLGIIGLCCLLGYVYQGPPFRWGYQGWGEILCFLAYGPLTLSAVYYSQTQTWSVTNLAASVILGLTTSVILFCSHFHQVEDDIAAGKRSPIVRMGTARGAQLLPMLCGAVYGFLVLLWGIHIFPTWTLLALGSIPSAWKLRRFVAEYHNQPHQVSSCKFIAVAWHFWSGALLTLGFLI</sequence>
<feature type="transmembrane region" description="Helical" evidence="6">
    <location>
        <begin position="123"/>
        <end position="139"/>
    </location>
</feature>
<comment type="catalytic activity">
    <reaction evidence="6">
        <text>2-carboxy-1,4-naphthoquinone + phytyl diphosphate + H(+) = demethylphylloquinone + CO2 + diphosphate</text>
        <dbReference type="Rhea" id="RHEA:47740"/>
        <dbReference type="ChEBI" id="CHEBI:15378"/>
        <dbReference type="ChEBI" id="CHEBI:16526"/>
        <dbReference type="ChEBI" id="CHEBI:31087"/>
        <dbReference type="ChEBI" id="CHEBI:33019"/>
        <dbReference type="ChEBI" id="CHEBI:75434"/>
        <dbReference type="ChEBI" id="CHEBI:87842"/>
        <dbReference type="EC" id="2.5.1.130"/>
    </reaction>
</comment>
<dbReference type="GO" id="GO:0042372">
    <property type="term" value="P:phylloquinone biosynthetic process"/>
    <property type="evidence" value="ECO:0007669"/>
    <property type="project" value="UniProtKB-UniRule"/>
</dbReference>
<dbReference type="EMBL" id="WVIC01000029">
    <property type="protein sequence ID" value="NCJ07612.1"/>
    <property type="molecule type" value="Genomic_DNA"/>
</dbReference>
<feature type="transmembrane region" description="Helical" evidence="6">
    <location>
        <begin position="181"/>
        <end position="201"/>
    </location>
</feature>
<feature type="transmembrane region" description="Helical" evidence="6">
    <location>
        <begin position="97"/>
        <end position="116"/>
    </location>
</feature>
<dbReference type="PANTHER" id="PTHR13929:SF0">
    <property type="entry name" value="UBIA PRENYLTRANSFERASE DOMAIN-CONTAINING PROTEIN 1"/>
    <property type="match status" value="1"/>
</dbReference>
<evidence type="ECO:0000313" key="7">
    <source>
        <dbReference type="EMBL" id="NCJ07612.1"/>
    </source>
</evidence>
<organism evidence="7 8">
    <name type="scientific">Petrachloros mirabilis ULC683</name>
    <dbReference type="NCBI Taxonomy" id="2781853"/>
    <lineage>
        <taxon>Bacteria</taxon>
        <taxon>Bacillati</taxon>
        <taxon>Cyanobacteriota</taxon>
        <taxon>Cyanophyceae</taxon>
        <taxon>Synechococcales</taxon>
        <taxon>Petrachlorosaceae</taxon>
        <taxon>Petrachloros</taxon>
        <taxon>Petrachloros mirabilis</taxon>
    </lineage>
</organism>
<evidence type="ECO:0000256" key="1">
    <source>
        <dbReference type="ARBA" id="ARBA00004141"/>
    </source>
</evidence>
<comment type="function">
    <text evidence="6">Involved in the synthesis of phylloquinone (vitamin K1). Catalyzes the transfer of a prenyl chain to 2-carboxy-1,4-naphthoquinone.</text>
</comment>
<dbReference type="PANTHER" id="PTHR13929">
    <property type="entry name" value="1,4-DIHYDROXY-2-NAPHTHOATE OCTAPRENYLTRANSFERASE"/>
    <property type="match status" value="1"/>
</dbReference>
<feature type="transmembrane region" description="Helical" evidence="6">
    <location>
        <begin position="25"/>
        <end position="43"/>
    </location>
</feature>
<evidence type="ECO:0000256" key="5">
    <source>
        <dbReference type="ARBA" id="ARBA00023136"/>
    </source>
</evidence>
<evidence type="ECO:0000256" key="4">
    <source>
        <dbReference type="ARBA" id="ARBA00022989"/>
    </source>
</evidence>
<protein>
    <recommendedName>
        <fullName evidence="6">2-carboxy-1,4-naphthoquinone phytyltransferase</fullName>
        <ecNumber evidence="6">2.5.1.130</ecNumber>
    </recommendedName>
    <alternativeName>
        <fullName evidence="6">1,4-dihydroxy-2-naphthoate phytyltransferase</fullName>
        <shortName evidence="6">DHNA phytyltransferase</shortName>
    </alternativeName>
</protein>
<keyword evidence="6" id="KW-1003">Cell membrane</keyword>
<feature type="transmembrane region" description="Helical" evidence="6">
    <location>
        <begin position="234"/>
        <end position="262"/>
    </location>
</feature>
<gene>
    <name evidence="6" type="primary">menA</name>
    <name evidence="7" type="ORF">GS597_14060</name>
</gene>
<dbReference type="UniPathway" id="UPA00995"/>
<dbReference type="CDD" id="cd13962">
    <property type="entry name" value="PT_UbiA_UBIAD1"/>
    <property type="match status" value="1"/>
</dbReference>
<comment type="pathway">
    <text evidence="6">Cofactor biosynthesis; phylloquinone biosynthesis.</text>
</comment>